<feature type="transmembrane region" description="Helical" evidence="1">
    <location>
        <begin position="114"/>
        <end position="138"/>
    </location>
</feature>
<feature type="transmembrane region" description="Helical" evidence="1">
    <location>
        <begin position="498"/>
        <end position="521"/>
    </location>
</feature>
<evidence type="ECO:0000256" key="1">
    <source>
        <dbReference type="SAM" id="Phobius"/>
    </source>
</evidence>
<feature type="transmembrane region" description="Helical" evidence="1">
    <location>
        <begin position="69"/>
        <end position="94"/>
    </location>
</feature>
<feature type="transmembrane region" description="Helical" evidence="1">
    <location>
        <begin position="35"/>
        <end position="57"/>
    </location>
</feature>
<evidence type="ECO:0000313" key="2">
    <source>
        <dbReference type="EMBL" id="RSU15546.1"/>
    </source>
</evidence>
<name>A0A430B5A7_9ENTE</name>
<feature type="transmembrane region" description="Helical" evidence="1">
    <location>
        <begin position="144"/>
        <end position="175"/>
    </location>
</feature>
<comment type="caution">
    <text evidence="2">The sequence shown here is derived from an EMBL/GenBank/DDBJ whole genome shotgun (WGS) entry which is preliminary data.</text>
</comment>
<feature type="transmembrane region" description="Helical" evidence="1">
    <location>
        <begin position="317"/>
        <end position="335"/>
    </location>
</feature>
<keyword evidence="3" id="KW-1185">Reference proteome</keyword>
<reference evidence="2 3" key="1">
    <citation type="submission" date="2017-05" db="EMBL/GenBank/DDBJ databases">
        <title>Vagococcus spp. assemblies.</title>
        <authorList>
            <person name="Gulvik C.A."/>
        </authorList>
    </citation>
    <scope>NUCLEOTIDE SEQUENCE [LARGE SCALE GENOMIC DNA]</scope>
    <source>
        <strain evidence="2 3">CCUG 51432</strain>
    </source>
</reference>
<feature type="transmembrane region" description="Helical" evidence="1">
    <location>
        <begin position="465"/>
        <end position="492"/>
    </location>
</feature>
<feature type="transmembrane region" description="Helical" evidence="1">
    <location>
        <begin position="347"/>
        <end position="372"/>
    </location>
</feature>
<feature type="transmembrane region" description="Helical" evidence="1">
    <location>
        <begin position="243"/>
        <end position="269"/>
    </location>
</feature>
<gene>
    <name evidence="2" type="ORF">CBF29_00265</name>
</gene>
<protein>
    <submittedName>
        <fullName evidence="2">Uncharacterized protein</fullName>
    </submittedName>
</protein>
<organism evidence="2 3">
    <name type="scientific">Vagococcus elongatus</name>
    <dbReference type="NCBI Taxonomy" id="180344"/>
    <lineage>
        <taxon>Bacteria</taxon>
        <taxon>Bacillati</taxon>
        <taxon>Bacillota</taxon>
        <taxon>Bacilli</taxon>
        <taxon>Lactobacillales</taxon>
        <taxon>Enterococcaceae</taxon>
        <taxon>Vagococcus</taxon>
    </lineage>
</organism>
<evidence type="ECO:0000313" key="3">
    <source>
        <dbReference type="Proteomes" id="UP000287605"/>
    </source>
</evidence>
<keyword evidence="1" id="KW-1133">Transmembrane helix</keyword>
<proteinExistence type="predicted"/>
<accession>A0A430B5A7</accession>
<dbReference type="EMBL" id="NGKA01000001">
    <property type="protein sequence ID" value="RSU15546.1"/>
    <property type="molecule type" value="Genomic_DNA"/>
</dbReference>
<sequence length="530" mass="59798">MSKNQLLALLKVNFLYVNPQYTTSSRKKKKTGNQIVKNVVLQYLLLSVFFVFVYGLSMFTVDFSQFPGYFTYYIALFSLMSFSQVFTSIFNIFFQSKDLASYQPLPFNLNQIFIAKFAVVAYTTLPFLLPILALFFLVGWQSNIFILINIIVSLIAFLGLFTLLFELCVICVFGITRSNFYKNNQKIVSSILMLIPTVLVVVAVLFLNFDTGTTSAEMVDRGIIPFIYPLYAVVTNPFSLSSVLILAAIVLLIAGLFRLISLWIVPSLYDITTVNHKKKRSTKKRKSHASLKEVLIHYNRGLINDPTLIMQSLSSTIIMPMVMIISGVVGAQGMLKLSNLSLDYAGVFFFTGIVFSLMTVNGASFVANLISLDRENFNFIRSLPISMKTYLSNKFWFGYLIQVGLNILVILLACIFLRPPVLLIICILAGNIIGAFFISQHYFYRDFRLLELQWTNVSQLFSRGGGNFALMFSIFGVLFGGIILIVVYAVTITMMGHLALAINLGVLAVLALIFGLLYIFYRNKFWQKLS</sequence>
<feature type="transmembrane region" description="Helical" evidence="1">
    <location>
        <begin position="187"/>
        <end position="209"/>
    </location>
</feature>
<feature type="transmembrane region" description="Helical" evidence="1">
    <location>
        <begin position="396"/>
        <end position="416"/>
    </location>
</feature>
<dbReference type="Proteomes" id="UP000287605">
    <property type="component" value="Unassembled WGS sequence"/>
</dbReference>
<feature type="transmembrane region" description="Helical" evidence="1">
    <location>
        <begin position="422"/>
        <end position="444"/>
    </location>
</feature>
<dbReference type="OrthoDB" id="2176387at2"/>
<keyword evidence="1" id="KW-0812">Transmembrane</keyword>
<dbReference type="RefSeq" id="WP_126806050.1">
    <property type="nucleotide sequence ID" value="NZ_NGKA01000001.1"/>
</dbReference>
<dbReference type="AlphaFoldDB" id="A0A430B5A7"/>
<keyword evidence="1" id="KW-0472">Membrane</keyword>